<evidence type="ECO:0000256" key="3">
    <source>
        <dbReference type="ARBA" id="ARBA00022989"/>
    </source>
</evidence>
<dbReference type="Proteomes" id="UP000275408">
    <property type="component" value="Unassembled WGS sequence"/>
</dbReference>
<keyword evidence="11" id="KW-1185">Reference proteome</keyword>
<dbReference type="InterPro" id="IPR000276">
    <property type="entry name" value="GPCR_Rhodpsn"/>
</dbReference>
<reference evidence="10 11" key="1">
    <citation type="journal article" date="2018" name="Sci. Rep.">
        <title>Comparative analysis of the Pocillopora damicornis genome highlights role of immune system in coral evolution.</title>
        <authorList>
            <person name="Cunning R."/>
            <person name="Bay R.A."/>
            <person name="Gillette P."/>
            <person name="Baker A.C."/>
            <person name="Traylor-Knowles N."/>
        </authorList>
    </citation>
    <scope>NUCLEOTIDE SEQUENCE [LARGE SCALE GENOMIC DNA]</scope>
    <source>
        <strain evidence="10">RSMAS</strain>
        <tissue evidence="10">Whole animal</tissue>
    </source>
</reference>
<gene>
    <name evidence="10" type="ORF">pdam_00019942</name>
</gene>
<evidence type="ECO:0000313" key="10">
    <source>
        <dbReference type="EMBL" id="RMX56112.1"/>
    </source>
</evidence>
<protein>
    <recommendedName>
        <fullName evidence="9">G-protein coupled receptors family 1 profile domain-containing protein</fullName>
    </recommendedName>
</protein>
<keyword evidence="6" id="KW-0675">Receptor</keyword>
<feature type="transmembrane region" description="Helical" evidence="8">
    <location>
        <begin position="89"/>
        <end position="114"/>
    </location>
</feature>
<dbReference type="GO" id="GO:0016020">
    <property type="term" value="C:membrane"/>
    <property type="evidence" value="ECO:0007669"/>
    <property type="project" value="UniProtKB-SubCell"/>
</dbReference>
<keyword evidence="3 8" id="KW-1133">Transmembrane helix</keyword>
<accession>A0A3M6UR32</accession>
<dbReference type="PRINTS" id="PR00237">
    <property type="entry name" value="GPCRRHODOPSN"/>
</dbReference>
<evidence type="ECO:0000256" key="6">
    <source>
        <dbReference type="ARBA" id="ARBA00023170"/>
    </source>
</evidence>
<dbReference type="CDD" id="cd14969">
    <property type="entry name" value="7tmA_Opsins_type2_animals"/>
    <property type="match status" value="1"/>
</dbReference>
<dbReference type="STRING" id="46731.A0A3M6UR32"/>
<dbReference type="OrthoDB" id="5980559at2759"/>
<evidence type="ECO:0000256" key="4">
    <source>
        <dbReference type="ARBA" id="ARBA00023040"/>
    </source>
</evidence>
<feature type="transmembrane region" description="Helical" evidence="8">
    <location>
        <begin position="187"/>
        <end position="207"/>
    </location>
</feature>
<dbReference type="AlphaFoldDB" id="A0A3M6UR32"/>
<evidence type="ECO:0000256" key="7">
    <source>
        <dbReference type="ARBA" id="ARBA00023224"/>
    </source>
</evidence>
<evidence type="ECO:0000256" key="1">
    <source>
        <dbReference type="ARBA" id="ARBA00004141"/>
    </source>
</evidence>
<dbReference type="GO" id="GO:0004930">
    <property type="term" value="F:G protein-coupled receptor activity"/>
    <property type="evidence" value="ECO:0007669"/>
    <property type="project" value="UniProtKB-KW"/>
</dbReference>
<dbReference type="Pfam" id="PF00001">
    <property type="entry name" value="7tm_1"/>
    <property type="match status" value="1"/>
</dbReference>
<dbReference type="PANTHER" id="PTHR24240">
    <property type="entry name" value="OPSIN"/>
    <property type="match status" value="1"/>
</dbReference>
<evidence type="ECO:0000256" key="5">
    <source>
        <dbReference type="ARBA" id="ARBA00023136"/>
    </source>
</evidence>
<dbReference type="InterPro" id="IPR050125">
    <property type="entry name" value="GPCR_opsins"/>
</dbReference>
<dbReference type="Gene3D" id="1.20.1070.10">
    <property type="entry name" value="Rhodopsin 7-helix transmembrane proteins"/>
    <property type="match status" value="1"/>
</dbReference>
<evidence type="ECO:0000256" key="8">
    <source>
        <dbReference type="SAM" id="Phobius"/>
    </source>
</evidence>
<proteinExistence type="predicted"/>
<keyword evidence="4" id="KW-0297">G-protein coupled receptor</keyword>
<feature type="transmembrane region" description="Helical" evidence="8">
    <location>
        <begin position="50"/>
        <end position="69"/>
    </location>
</feature>
<evidence type="ECO:0000313" key="11">
    <source>
        <dbReference type="Proteomes" id="UP000275408"/>
    </source>
</evidence>
<dbReference type="EMBL" id="RCHS01000913">
    <property type="protein sequence ID" value="RMX56112.1"/>
    <property type="molecule type" value="Genomic_DNA"/>
</dbReference>
<keyword evidence="5 8" id="KW-0472">Membrane</keyword>
<comment type="subcellular location">
    <subcellularLocation>
        <location evidence="1">Membrane</location>
        <topology evidence="1">Multi-pass membrane protein</topology>
    </subcellularLocation>
</comment>
<evidence type="ECO:0000259" key="9">
    <source>
        <dbReference type="PROSITE" id="PS50262"/>
    </source>
</evidence>
<feature type="transmembrane region" description="Helical" evidence="8">
    <location>
        <begin position="12"/>
        <end position="38"/>
    </location>
</feature>
<dbReference type="PROSITE" id="PS50262">
    <property type="entry name" value="G_PROTEIN_RECEP_F1_2"/>
    <property type="match status" value="1"/>
</dbReference>
<dbReference type="InterPro" id="IPR017452">
    <property type="entry name" value="GPCR_Rhodpsn_7TM"/>
</dbReference>
<comment type="caution">
    <text evidence="10">The sequence shown here is derived from an EMBL/GenBank/DDBJ whole genome shotgun (WGS) entry which is preliminary data.</text>
</comment>
<name>A0A3M6UR32_POCDA</name>
<dbReference type="SUPFAM" id="SSF81321">
    <property type="entry name" value="Family A G protein-coupled receptor-like"/>
    <property type="match status" value="1"/>
</dbReference>
<organism evidence="10 11">
    <name type="scientific">Pocillopora damicornis</name>
    <name type="common">Cauliflower coral</name>
    <name type="synonym">Millepora damicornis</name>
    <dbReference type="NCBI Taxonomy" id="46731"/>
    <lineage>
        <taxon>Eukaryota</taxon>
        <taxon>Metazoa</taxon>
        <taxon>Cnidaria</taxon>
        <taxon>Anthozoa</taxon>
        <taxon>Hexacorallia</taxon>
        <taxon>Scleractinia</taxon>
        <taxon>Astrocoeniina</taxon>
        <taxon>Pocilloporidae</taxon>
        <taxon>Pocillopora</taxon>
    </lineage>
</organism>
<evidence type="ECO:0000256" key="2">
    <source>
        <dbReference type="ARBA" id="ARBA00022692"/>
    </source>
</evidence>
<feature type="transmembrane region" description="Helical" evidence="8">
    <location>
        <begin position="280"/>
        <end position="298"/>
    </location>
</feature>
<sequence length="343" mass="37917">MEELGPHGHRSYLLYGATMFVILTLGLIGNFLTLIVLFHPQHRTKSMTPLMVNLCVADLLVCLFGYTVAVNYNTADFANTGSAPALCYWLAFINAATGLASIGTLAVMAIITYLGISRNEIAQQNRMTGKAEMLLLTGLPYLPPGIWLYAIVLTIPPAMGWNKFIPIPSRVSCHPDWYSQDLSSRSYIIYLVTFGFFIPLVIILGSYGGIYRCIRNSSVPGANEDARVRQIRSRNKTVRLVISMTLAYFVSWSPYCIVSLIGTAIGHESVSPSVSLVPEIMAKASVVYNPILYVLLNAKFRVTLIQFFSWSRVGNVISEGSNADENTTGVMEIQTNSLRHRDI</sequence>
<feature type="domain" description="G-protein coupled receptors family 1 profile" evidence="9">
    <location>
        <begin position="29"/>
        <end position="293"/>
    </location>
</feature>
<feature type="transmembrane region" description="Helical" evidence="8">
    <location>
        <begin position="134"/>
        <end position="155"/>
    </location>
</feature>
<keyword evidence="2 8" id="KW-0812">Transmembrane</keyword>
<feature type="transmembrane region" description="Helical" evidence="8">
    <location>
        <begin position="237"/>
        <end position="260"/>
    </location>
</feature>
<keyword evidence="7" id="KW-0807">Transducer</keyword>